<keyword evidence="4" id="KW-0967">Endosome</keyword>
<keyword evidence="3" id="KW-0813">Transport</keyword>
<dbReference type="GO" id="GO:0015031">
    <property type="term" value="P:protein transport"/>
    <property type="evidence" value="ECO:0007669"/>
    <property type="project" value="UniProtKB-KW"/>
</dbReference>
<dbReference type="InterPro" id="IPR029705">
    <property type="entry name" value="VPS35L"/>
</dbReference>
<evidence type="ECO:0000256" key="3">
    <source>
        <dbReference type="ARBA" id="ARBA00022448"/>
    </source>
</evidence>
<feature type="region of interest" description="Disordered" evidence="6">
    <location>
        <begin position="1"/>
        <end position="23"/>
    </location>
</feature>
<dbReference type="Proteomes" id="UP000235145">
    <property type="component" value="Unassembled WGS sequence"/>
</dbReference>
<dbReference type="EMBL" id="NBSK02000004">
    <property type="protein sequence ID" value="KAJ0209647.1"/>
    <property type="molecule type" value="Genomic_DNA"/>
</dbReference>
<evidence type="ECO:0000256" key="4">
    <source>
        <dbReference type="ARBA" id="ARBA00022753"/>
    </source>
</evidence>
<comment type="similarity">
    <text evidence="2">Belongs to the VPS35L family.</text>
</comment>
<keyword evidence="8" id="KW-1185">Reference proteome</keyword>
<name>A0A9R1VLL4_LACSA</name>
<dbReference type="PANTHER" id="PTHR13673:SF0">
    <property type="entry name" value="VPS35 ENDOSOMAL PROTEIN-SORTING FACTOR-LIKE"/>
    <property type="match status" value="1"/>
</dbReference>
<dbReference type="GO" id="GO:0032456">
    <property type="term" value="P:endocytic recycling"/>
    <property type="evidence" value="ECO:0007669"/>
    <property type="project" value="InterPro"/>
</dbReference>
<protein>
    <submittedName>
        <fullName evidence="7">Uncharacterized protein</fullName>
    </submittedName>
</protein>
<keyword evidence="5" id="KW-0653">Protein transport</keyword>
<evidence type="ECO:0000256" key="1">
    <source>
        <dbReference type="ARBA" id="ARBA00004177"/>
    </source>
</evidence>
<evidence type="ECO:0000256" key="2">
    <source>
        <dbReference type="ARBA" id="ARBA00010704"/>
    </source>
</evidence>
<dbReference type="PANTHER" id="PTHR13673">
    <property type="entry name" value="ESOPHAGEAL CANCER ASSOCIATED PROTEIN"/>
    <property type="match status" value="1"/>
</dbReference>
<organism evidence="7 8">
    <name type="scientific">Lactuca sativa</name>
    <name type="common">Garden lettuce</name>
    <dbReference type="NCBI Taxonomy" id="4236"/>
    <lineage>
        <taxon>Eukaryota</taxon>
        <taxon>Viridiplantae</taxon>
        <taxon>Streptophyta</taxon>
        <taxon>Embryophyta</taxon>
        <taxon>Tracheophyta</taxon>
        <taxon>Spermatophyta</taxon>
        <taxon>Magnoliopsida</taxon>
        <taxon>eudicotyledons</taxon>
        <taxon>Gunneridae</taxon>
        <taxon>Pentapetalae</taxon>
        <taxon>asterids</taxon>
        <taxon>campanulids</taxon>
        <taxon>Asterales</taxon>
        <taxon>Asteraceae</taxon>
        <taxon>Cichorioideae</taxon>
        <taxon>Cichorieae</taxon>
        <taxon>Lactucinae</taxon>
        <taxon>Lactuca</taxon>
    </lineage>
</organism>
<evidence type="ECO:0000313" key="7">
    <source>
        <dbReference type="EMBL" id="KAJ0209647.1"/>
    </source>
</evidence>
<accession>A0A9R1VLL4</accession>
<evidence type="ECO:0000256" key="5">
    <source>
        <dbReference type="ARBA" id="ARBA00022927"/>
    </source>
</evidence>
<reference evidence="7 8" key="1">
    <citation type="journal article" date="2017" name="Nat. Commun.">
        <title>Genome assembly with in vitro proximity ligation data and whole-genome triplication in lettuce.</title>
        <authorList>
            <person name="Reyes-Chin-Wo S."/>
            <person name="Wang Z."/>
            <person name="Yang X."/>
            <person name="Kozik A."/>
            <person name="Arikit S."/>
            <person name="Song C."/>
            <person name="Xia L."/>
            <person name="Froenicke L."/>
            <person name="Lavelle D.O."/>
            <person name="Truco M.J."/>
            <person name="Xia R."/>
            <person name="Zhu S."/>
            <person name="Xu C."/>
            <person name="Xu H."/>
            <person name="Xu X."/>
            <person name="Cox K."/>
            <person name="Korf I."/>
            <person name="Meyers B.C."/>
            <person name="Michelmore R.W."/>
        </authorList>
    </citation>
    <scope>NUCLEOTIDE SEQUENCE [LARGE SCALE GENOMIC DNA]</scope>
    <source>
        <strain evidence="8">cv. Salinas</strain>
        <tissue evidence="7">Seedlings</tissue>
    </source>
</reference>
<comment type="subcellular location">
    <subcellularLocation>
        <location evidence="1">Endosome</location>
    </subcellularLocation>
</comment>
<sequence>METLEPFENTTVAEKLPATQPTSHLSSKTELTSFNKLLMQRFPIPKMISVSLFSIKTIKGSKASGEVSSNIHLDELHDSQKLKEGGFKIVSHQEYIKRMHGLKDEIIRSWHSDDHVTTLKLSVKMTLMQIVYDLKPKRHAIIGSEKLLPSMSFFHACESLIFIFCMSHSGDSRLSVVYISYLELAILPCWRFFQDNVMDDLMRLVTMIRGVADPLASAYCCFFLLHCAQKLPQLDTRHLIACISDTKIVLTWIISMKETKYGNFLGDRRLVTSLMESRIEYTMKCIIGNPNQVRDFDFLTTYSLLVYYRMELLTDVVCSNVVEFLHLVDCSSDYSFDQVTF</sequence>
<evidence type="ECO:0000256" key="6">
    <source>
        <dbReference type="SAM" id="MobiDB-lite"/>
    </source>
</evidence>
<gene>
    <name evidence="7" type="ORF">LSAT_V11C400212410</name>
</gene>
<comment type="caution">
    <text evidence="7">The sequence shown here is derived from an EMBL/GenBank/DDBJ whole genome shotgun (WGS) entry which is preliminary data.</text>
</comment>
<dbReference type="GO" id="GO:0005768">
    <property type="term" value="C:endosome"/>
    <property type="evidence" value="ECO:0007669"/>
    <property type="project" value="UniProtKB-SubCell"/>
</dbReference>
<evidence type="ECO:0000313" key="8">
    <source>
        <dbReference type="Proteomes" id="UP000235145"/>
    </source>
</evidence>
<dbReference type="AlphaFoldDB" id="A0A9R1VLL4"/>
<proteinExistence type="inferred from homology"/>